<protein>
    <recommendedName>
        <fullName evidence="1">non-specific serine/threonine protein kinase</fullName>
        <ecNumber evidence="1">2.7.11.1</ecNumber>
    </recommendedName>
</protein>
<name>A0A453KP04_AEGTS</name>
<organism evidence="11 12">
    <name type="scientific">Aegilops tauschii subsp. strangulata</name>
    <name type="common">Goatgrass</name>
    <dbReference type="NCBI Taxonomy" id="200361"/>
    <lineage>
        <taxon>Eukaryota</taxon>
        <taxon>Viridiplantae</taxon>
        <taxon>Streptophyta</taxon>
        <taxon>Embryophyta</taxon>
        <taxon>Tracheophyta</taxon>
        <taxon>Spermatophyta</taxon>
        <taxon>Magnoliopsida</taxon>
        <taxon>Liliopsida</taxon>
        <taxon>Poales</taxon>
        <taxon>Poaceae</taxon>
        <taxon>BOP clade</taxon>
        <taxon>Pooideae</taxon>
        <taxon>Triticodae</taxon>
        <taxon>Triticeae</taxon>
        <taxon>Triticinae</taxon>
        <taxon>Aegilops</taxon>
    </lineage>
</organism>
<dbReference type="PROSITE" id="PS50011">
    <property type="entry name" value="PROTEIN_KINASE_DOM"/>
    <property type="match status" value="1"/>
</dbReference>
<dbReference type="GO" id="GO:0005524">
    <property type="term" value="F:ATP binding"/>
    <property type="evidence" value="ECO:0007669"/>
    <property type="project" value="UniProtKB-KW"/>
</dbReference>
<dbReference type="Proteomes" id="UP000015105">
    <property type="component" value="Chromosome 5D"/>
</dbReference>
<dbReference type="AlphaFoldDB" id="A0A453KP04"/>
<proteinExistence type="predicted"/>
<evidence type="ECO:0000256" key="4">
    <source>
        <dbReference type="ARBA" id="ARBA00022741"/>
    </source>
</evidence>
<evidence type="ECO:0000313" key="12">
    <source>
        <dbReference type="Proteomes" id="UP000015105"/>
    </source>
</evidence>
<comment type="catalytic activity">
    <reaction evidence="7">
        <text>L-threonyl-[protein] + ATP = O-phospho-L-threonyl-[protein] + ADP + H(+)</text>
        <dbReference type="Rhea" id="RHEA:46608"/>
        <dbReference type="Rhea" id="RHEA-COMP:11060"/>
        <dbReference type="Rhea" id="RHEA-COMP:11605"/>
        <dbReference type="ChEBI" id="CHEBI:15378"/>
        <dbReference type="ChEBI" id="CHEBI:30013"/>
        <dbReference type="ChEBI" id="CHEBI:30616"/>
        <dbReference type="ChEBI" id="CHEBI:61977"/>
        <dbReference type="ChEBI" id="CHEBI:456216"/>
        <dbReference type="EC" id="2.7.11.1"/>
    </reaction>
</comment>
<evidence type="ECO:0000256" key="6">
    <source>
        <dbReference type="ARBA" id="ARBA00022840"/>
    </source>
</evidence>
<evidence type="ECO:0000259" key="10">
    <source>
        <dbReference type="PROSITE" id="PS50011"/>
    </source>
</evidence>
<evidence type="ECO:0000313" key="11">
    <source>
        <dbReference type="EnsemblPlants" id="AET5Gv20467500.2"/>
    </source>
</evidence>
<dbReference type="InterPro" id="IPR000719">
    <property type="entry name" value="Prot_kinase_dom"/>
</dbReference>
<keyword evidence="4" id="KW-0547">Nucleotide-binding</keyword>
<evidence type="ECO:0000256" key="2">
    <source>
        <dbReference type="ARBA" id="ARBA00022527"/>
    </source>
</evidence>
<keyword evidence="5" id="KW-0418">Kinase</keyword>
<dbReference type="InterPro" id="IPR001245">
    <property type="entry name" value="Ser-Thr/Tyr_kinase_cat_dom"/>
</dbReference>
<keyword evidence="6" id="KW-0067">ATP-binding</keyword>
<evidence type="ECO:0000256" key="3">
    <source>
        <dbReference type="ARBA" id="ARBA00022679"/>
    </source>
</evidence>
<keyword evidence="12" id="KW-1185">Reference proteome</keyword>
<reference evidence="11" key="5">
    <citation type="journal article" date="2021" name="G3 (Bethesda)">
        <title>Aegilops tauschii genome assembly Aet v5.0 features greater sequence contiguity and improved annotation.</title>
        <authorList>
            <person name="Wang L."/>
            <person name="Zhu T."/>
            <person name="Rodriguez J.C."/>
            <person name="Deal K.R."/>
            <person name="Dubcovsky J."/>
            <person name="McGuire P.E."/>
            <person name="Lux T."/>
            <person name="Spannagl M."/>
            <person name="Mayer K.F.X."/>
            <person name="Baldrich P."/>
            <person name="Meyers B.C."/>
            <person name="Huo N."/>
            <person name="Gu Y.Q."/>
            <person name="Zhou H."/>
            <person name="Devos K.M."/>
            <person name="Bennetzen J.L."/>
            <person name="Unver T."/>
            <person name="Budak H."/>
            <person name="Gulick P.J."/>
            <person name="Galiba G."/>
            <person name="Kalapos B."/>
            <person name="Nelson D.R."/>
            <person name="Li P."/>
            <person name="You F.M."/>
            <person name="Luo M.C."/>
            <person name="Dvorak J."/>
        </authorList>
    </citation>
    <scope>NUCLEOTIDE SEQUENCE [LARGE SCALE GENOMIC DNA]</scope>
    <source>
        <strain evidence="11">cv. AL8/78</strain>
    </source>
</reference>
<dbReference type="FunFam" id="1.10.510.10:FF:001023">
    <property type="entry name" value="Os07g0541700 protein"/>
    <property type="match status" value="1"/>
</dbReference>
<feature type="transmembrane region" description="Helical" evidence="9">
    <location>
        <begin position="198"/>
        <end position="221"/>
    </location>
</feature>
<evidence type="ECO:0000256" key="5">
    <source>
        <dbReference type="ARBA" id="ARBA00022777"/>
    </source>
</evidence>
<dbReference type="Gramene" id="AET5Gv20467500.2">
    <property type="protein sequence ID" value="AET5Gv20467500.2"/>
    <property type="gene ID" value="AET5Gv20467500"/>
</dbReference>
<dbReference type="Gene3D" id="1.10.510.10">
    <property type="entry name" value="Transferase(Phosphotransferase) domain 1"/>
    <property type="match status" value="1"/>
</dbReference>
<dbReference type="PANTHER" id="PTHR47973">
    <property type="entry name" value="CYSTEINE-RICH RECEPTOR-LIKE PROTEIN KINASE 3"/>
    <property type="match status" value="1"/>
</dbReference>
<keyword evidence="9" id="KW-1133">Transmembrane helix</keyword>
<comment type="catalytic activity">
    <reaction evidence="8">
        <text>L-seryl-[protein] + ATP = O-phospho-L-seryl-[protein] + ADP + H(+)</text>
        <dbReference type="Rhea" id="RHEA:17989"/>
        <dbReference type="Rhea" id="RHEA-COMP:9863"/>
        <dbReference type="Rhea" id="RHEA-COMP:11604"/>
        <dbReference type="ChEBI" id="CHEBI:15378"/>
        <dbReference type="ChEBI" id="CHEBI:29999"/>
        <dbReference type="ChEBI" id="CHEBI:30616"/>
        <dbReference type="ChEBI" id="CHEBI:83421"/>
        <dbReference type="ChEBI" id="CHEBI:456216"/>
        <dbReference type="EC" id="2.7.11.1"/>
    </reaction>
</comment>
<evidence type="ECO:0000256" key="9">
    <source>
        <dbReference type="SAM" id="Phobius"/>
    </source>
</evidence>
<sequence>MVETAPCIHELNGSGFSGFHFSQLLAATNNFAFQCKIRSCGYADVYKGRLDSGLEVMIKRFHQNNSRSSLTFENEVRFHAKLLHKNVAKLIGCCSERGEALLVYESLPNGSLSDTVTGTRVSLNWSERFKIILGIARGVAYLHDCCGIQIMHGDLNPQRILLDSYMTPKITDFAFAKVCSPDGRERHKGSLLGTRYELIKFTVSLCSITSCIFFIFMYFRICLVLGVIWILDMLLTVSTQLRVTCIASVSLFLR</sequence>
<reference evidence="12" key="1">
    <citation type="journal article" date="2014" name="Science">
        <title>Ancient hybridizations among the ancestral genomes of bread wheat.</title>
        <authorList>
            <consortium name="International Wheat Genome Sequencing Consortium,"/>
            <person name="Marcussen T."/>
            <person name="Sandve S.R."/>
            <person name="Heier L."/>
            <person name="Spannagl M."/>
            <person name="Pfeifer M."/>
            <person name="Jakobsen K.S."/>
            <person name="Wulff B.B."/>
            <person name="Steuernagel B."/>
            <person name="Mayer K.F."/>
            <person name="Olsen O.A."/>
        </authorList>
    </citation>
    <scope>NUCLEOTIDE SEQUENCE [LARGE SCALE GENOMIC DNA]</scope>
    <source>
        <strain evidence="12">cv. AL8/78</strain>
    </source>
</reference>
<evidence type="ECO:0000256" key="1">
    <source>
        <dbReference type="ARBA" id="ARBA00012513"/>
    </source>
</evidence>
<keyword evidence="3" id="KW-0808">Transferase</keyword>
<accession>A0A453KP04</accession>
<dbReference type="Pfam" id="PF07714">
    <property type="entry name" value="PK_Tyr_Ser-Thr"/>
    <property type="match status" value="1"/>
</dbReference>
<keyword evidence="9" id="KW-0812">Transmembrane</keyword>
<keyword evidence="9" id="KW-0472">Membrane</keyword>
<reference evidence="11" key="4">
    <citation type="submission" date="2019-03" db="UniProtKB">
        <authorList>
            <consortium name="EnsemblPlants"/>
        </authorList>
    </citation>
    <scope>IDENTIFICATION</scope>
</reference>
<reference evidence="12" key="2">
    <citation type="journal article" date="2017" name="Nat. Plants">
        <title>The Aegilops tauschii genome reveals multiple impacts of transposons.</title>
        <authorList>
            <person name="Zhao G."/>
            <person name="Zou C."/>
            <person name="Li K."/>
            <person name="Wang K."/>
            <person name="Li T."/>
            <person name="Gao L."/>
            <person name="Zhang X."/>
            <person name="Wang H."/>
            <person name="Yang Z."/>
            <person name="Liu X."/>
            <person name="Jiang W."/>
            <person name="Mao L."/>
            <person name="Kong X."/>
            <person name="Jiao Y."/>
            <person name="Jia J."/>
        </authorList>
    </citation>
    <scope>NUCLEOTIDE SEQUENCE [LARGE SCALE GENOMIC DNA]</scope>
    <source>
        <strain evidence="12">cv. AL8/78</strain>
    </source>
</reference>
<dbReference type="Gene3D" id="3.30.200.20">
    <property type="entry name" value="Phosphorylase Kinase, domain 1"/>
    <property type="match status" value="1"/>
</dbReference>
<dbReference type="SUPFAM" id="SSF56112">
    <property type="entry name" value="Protein kinase-like (PK-like)"/>
    <property type="match status" value="1"/>
</dbReference>
<dbReference type="InterPro" id="IPR052059">
    <property type="entry name" value="CR_Ser/Thr_kinase"/>
</dbReference>
<dbReference type="InterPro" id="IPR011009">
    <property type="entry name" value="Kinase-like_dom_sf"/>
</dbReference>
<dbReference type="EC" id="2.7.11.1" evidence="1"/>
<evidence type="ECO:0000256" key="7">
    <source>
        <dbReference type="ARBA" id="ARBA00047899"/>
    </source>
</evidence>
<feature type="domain" description="Protein kinase" evidence="10">
    <location>
        <begin position="31"/>
        <end position="254"/>
    </location>
</feature>
<dbReference type="GO" id="GO:0004674">
    <property type="term" value="F:protein serine/threonine kinase activity"/>
    <property type="evidence" value="ECO:0007669"/>
    <property type="project" value="UniProtKB-KW"/>
</dbReference>
<evidence type="ECO:0000256" key="8">
    <source>
        <dbReference type="ARBA" id="ARBA00048679"/>
    </source>
</evidence>
<dbReference type="EnsemblPlants" id="AET5Gv20467500.2">
    <property type="protein sequence ID" value="AET5Gv20467500.2"/>
    <property type="gene ID" value="AET5Gv20467500"/>
</dbReference>
<reference evidence="11" key="3">
    <citation type="journal article" date="2017" name="Nature">
        <title>Genome sequence of the progenitor of the wheat D genome Aegilops tauschii.</title>
        <authorList>
            <person name="Luo M.C."/>
            <person name="Gu Y.Q."/>
            <person name="Puiu D."/>
            <person name="Wang H."/>
            <person name="Twardziok S.O."/>
            <person name="Deal K.R."/>
            <person name="Huo N."/>
            <person name="Zhu T."/>
            <person name="Wang L."/>
            <person name="Wang Y."/>
            <person name="McGuire P.E."/>
            <person name="Liu S."/>
            <person name="Long H."/>
            <person name="Ramasamy R.K."/>
            <person name="Rodriguez J.C."/>
            <person name="Van S.L."/>
            <person name="Yuan L."/>
            <person name="Wang Z."/>
            <person name="Xia Z."/>
            <person name="Xiao L."/>
            <person name="Anderson O.D."/>
            <person name="Ouyang S."/>
            <person name="Liang Y."/>
            <person name="Zimin A.V."/>
            <person name="Pertea G."/>
            <person name="Qi P."/>
            <person name="Bennetzen J.L."/>
            <person name="Dai X."/>
            <person name="Dawson M.W."/>
            <person name="Muller H.G."/>
            <person name="Kugler K."/>
            <person name="Rivarola-Duarte L."/>
            <person name="Spannagl M."/>
            <person name="Mayer K.F.X."/>
            <person name="Lu F.H."/>
            <person name="Bevan M.W."/>
            <person name="Leroy P."/>
            <person name="Li P."/>
            <person name="You F.M."/>
            <person name="Sun Q."/>
            <person name="Liu Z."/>
            <person name="Lyons E."/>
            <person name="Wicker T."/>
            <person name="Salzberg S.L."/>
            <person name="Devos K.M."/>
            <person name="Dvorak J."/>
        </authorList>
    </citation>
    <scope>NUCLEOTIDE SEQUENCE [LARGE SCALE GENOMIC DNA]</scope>
    <source>
        <strain evidence="11">cv. AL8/78</strain>
    </source>
</reference>
<keyword evidence="2" id="KW-0723">Serine/threonine-protein kinase</keyword>